<dbReference type="Pfam" id="PF03703">
    <property type="entry name" value="bPH_2"/>
    <property type="match status" value="1"/>
</dbReference>
<evidence type="ECO:0000313" key="3">
    <source>
        <dbReference type="EMBL" id="MFC6354775.1"/>
    </source>
</evidence>
<dbReference type="PANTHER" id="PTHR37938">
    <property type="entry name" value="BLL0215 PROTEIN"/>
    <property type="match status" value="1"/>
</dbReference>
<keyword evidence="4" id="KW-1185">Reference proteome</keyword>
<dbReference type="PANTHER" id="PTHR37938:SF1">
    <property type="entry name" value="BLL0215 PROTEIN"/>
    <property type="match status" value="1"/>
</dbReference>
<gene>
    <name evidence="3" type="ORF">ACFQB0_01430</name>
</gene>
<feature type="transmembrane region" description="Helical" evidence="1">
    <location>
        <begin position="32"/>
        <end position="51"/>
    </location>
</feature>
<evidence type="ECO:0000259" key="2">
    <source>
        <dbReference type="Pfam" id="PF03703"/>
    </source>
</evidence>
<name>A0ABW1VDN5_9MICO</name>
<evidence type="ECO:0000313" key="4">
    <source>
        <dbReference type="Proteomes" id="UP001596306"/>
    </source>
</evidence>
<dbReference type="EMBL" id="JBHSTP010000001">
    <property type="protein sequence ID" value="MFC6354775.1"/>
    <property type="molecule type" value="Genomic_DNA"/>
</dbReference>
<keyword evidence="1" id="KW-0812">Transmembrane</keyword>
<comment type="caution">
    <text evidence="3">The sequence shown here is derived from an EMBL/GenBank/DDBJ whole genome shotgun (WGS) entry which is preliminary data.</text>
</comment>
<reference evidence="4" key="1">
    <citation type="journal article" date="2019" name="Int. J. Syst. Evol. Microbiol.">
        <title>The Global Catalogue of Microorganisms (GCM) 10K type strain sequencing project: providing services to taxonomists for standard genome sequencing and annotation.</title>
        <authorList>
            <consortium name="The Broad Institute Genomics Platform"/>
            <consortium name="The Broad Institute Genome Sequencing Center for Infectious Disease"/>
            <person name="Wu L."/>
            <person name="Ma J."/>
        </authorList>
    </citation>
    <scope>NUCLEOTIDE SEQUENCE [LARGE SCALE GENOMIC DNA]</scope>
    <source>
        <strain evidence="4">CCUG 43304</strain>
    </source>
</reference>
<sequence length="190" mass="21367">MTYQGESMPGSRAPAPAPAEQVVVRLRRHARILFWPSLLLVACCGVTGYFAGELPESWQNLALLGSAAAVVLLLWLLPLVAWLSRRYTITTRRVIVRHGFFVRVRQELLHSRGYDVTVRKSWLQSAFGSGDVHVNAGLEKPIVLRDVPNADLVQKVLHDLMESNQSVMAARRQQEQSLATDQTVIWSQQR</sequence>
<accession>A0ABW1VDN5</accession>
<dbReference type="InterPro" id="IPR005182">
    <property type="entry name" value="YdbS-like_PH"/>
</dbReference>
<evidence type="ECO:0000256" key="1">
    <source>
        <dbReference type="SAM" id="Phobius"/>
    </source>
</evidence>
<feature type="transmembrane region" description="Helical" evidence="1">
    <location>
        <begin position="63"/>
        <end position="83"/>
    </location>
</feature>
<proteinExistence type="predicted"/>
<dbReference type="Proteomes" id="UP001596306">
    <property type="component" value="Unassembled WGS sequence"/>
</dbReference>
<organism evidence="3 4">
    <name type="scientific">Luethyella okanaganae</name>
    <dbReference type="NCBI Taxonomy" id="69372"/>
    <lineage>
        <taxon>Bacteria</taxon>
        <taxon>Bacillati</taxon>
        <taxon>Actinomycetota</taxon>
        <taxon>Actinomycetes</taxon>
        <taxon>Micrococcales</taxon>
        <taxon>Microbacteriaceae</taxon>
        <taxon>Luethyella</taxon>
    </lineage>
</organism>
<dbReference type="RefSeq" id="WP_386726645.1">
    <property type="nucleotide sequence ID" value="NZ_JBHSTP010000001.1"/>
</dbReference>
<protein>
    <submittedName>
        <fullName evidence="3">PH domain-containing protein</fullName>
    </submittedName>
</protein>
<keyword evidence="1" id="KW-1133">Transmembrane helix</keyword>
<feature type="domain" description="YdbS-like PH" evidence="2">
    <location>
        <begin position="82"/>
        <end position="154"/>
    </location>
</feature>
<keyword evidence="1" id="KW-0472">Membrane</keyword>